<evidence type="ECO:0000313" key="10">
    <source>
        <dbReference type="EMBL" id="CAD8179764.1"/>
    </source>
</evidence>
<accession>A0A8S1VQG9</accession>
<dbReference type="GO" id="GO:0005524">
    <property type="term" value="F:ATP binding"/>
    <property type="evidence" value="ECO:0007669"/>
    <property type="project" value="UniProtKB-KW"/>
</dbReference>
<evidence type="ECO:0000256" key="4">
    <source>
        <dbReference type="ARBA" id="ARBA00022741"/>
    </source>
</evidence>
<evidence type="ECO:0000259" key="9">
    <source>
        <dbReference type="PROSITE" id="PS50011"/>
    </source>
</evidence>
<keyword evidence="4" id="KW-0547">Nucleotide-binding</keyword>
<evidence type="ECO:0000256" key="8">
    <source>
        <dbReference type="ARBA" id="ARBA00048679"/>
    </source>
</evidence>
<dbReference type="Proteomes" id="UP000683925">
    <property type="component" value="Unassembled WGS sequence"/>
</dbReference>
<keyword evidence="2" id="KW-0723">Serine/threonine-protein kinase</keyword>
<dbReference type="PROSITE" id="PS50011">
    <property type="entry name" value="PROTEIN_KINASE_DOM"/>
    <property type="match status" value="1"/>
</dbReference>
<keyword evidence="6" id="KW-0067">ATP-binding</keyword>
<proteinExistence type="predicted"/>
<evidence type="ECO:0000256" key="3">
    <source>
        <dbReference type="ARBA" id="ARBA00022679"/>
    </source>
</evidence>
<dbReference type="EMBL" id="CAJJDP010000072">
    <property type="protein sequence ID" value="CAD8179764.1"/>
    <property type="molecule type" value="Genomic_DNA"/>
</dbReference>
<feature type="domain" description="Protein kinase" evidence="9">
    <location>
        <begin position="72"/>
        <end position="353"/>
    </location>
</feature>
<evidence type="ECO:0000256" key="7">
    <source>
        <dbReference type="ARBA" id="ARBA00047899"/>
    </source>
</evidence>
<dbReference type="GO" id="GO:0004674">
    <property type="term" value="F:protein serine/threonine kinase activity"/>
    <property type="evidence" value="ECO:0007669"/>
    <property type="project" value="UniProtKB-KW"/>
</dbReference>
<keyword evidence="11" id="KW-1185">Reference proteome</keyword>
<comment type="caution">
    <text evidence="10">The sequence shown here is derived from an EMBL/GenBank/DDBJ whole genome shotgun (WGS) entry which is preliminary data.</text>
</comment>
<dbReference type="SMART" id="SM00220">
    <property type="entry name" value="S_TKc"/>
    <property type="match status" value="1"/>
</dbReference>
<evidence type="ECO:0000256" key="6">
    <source>
        <dbReference type="ARBA" id="ARBA00022840"/>
    </source>
</evidence>
<dbReference type="GO" id="GO:0007165">
    <property type="term" value="P:signal transduction"/>
    <property type="evidence" value="ECO:0007669"/>
    <property type="project" value="TreeGrafter"/>
</dbReference>
<protein>
    <recommendedName>
        <fullName evidence="1">non-specific serine/threonine protein kinase</fullName>
        <ecNumber evidence="1">2.7.11.1</ecNumber>
    </recommendedName>
</protein>
<evidence type="ECO:0000256" key="2">
    <source>
        <dbReference type="ARBA" id="ARBA00022527"/>
    </source>
</evidence>
<evidence type="ECO:0000256" key="5">
    <source>
        <dbReference type="ARBA" id="ARBA00022777"/>
    </source>
</evidence>
<reference evidence="10" key="1">
    <citation type="submission" date="2021-01" db="EMBL/GenBank/DDBJ databases">
        <authorList>
            <consortium name="Genoscope - CEA"/>
            <person name="William W."/>
        </authorList>
    </citation>
    <scope>NUCLEOTIDE SEQUENCE</scope>
</reference>
<sequence>MRKKLKLSRFFIYFLNELQDQQSLFKMNPNLYKQFENLNLIRQNQSAQWVFQLDFRCKKNNSFHQHLDKVFFIERTCRGKIQIRETFRVQFEGNYSDDGQLIKIQEINQPNIQFKKGFMKASRLMQNRKKTLFQYIWQIFGDERSFVIKTLFKELQKLKEIAMIRQIDRYVLIKLDEVYETDNSPYMVLDLLGGGSLFDKVKINYSLMHLKLKCLFFSLLERLHHMHSKNIMQRLKTRKLCIQKIGYLCILLILDQLNVLNEFPYLFNRCGTPGFVAPEVIYCKVGGRHDSITDIQFRINILYFSDDCFESQTHWKISISCVPQQAYDLLINLLDKFPKTRISAKEVLSHGYLGRRLKQIEENEGDALKNQEEQLKFINRGQSNQIILHCIHLQQQLLLNQKRVIQMIVYINKVLYQMGQQIKQIRLQLTVPIISLQTSKWLVLIQKLCIF</sequence>
<gene>
    <name evidence="10" type="ORF">POCTA_138.1.T0730193</name>
</gene>
<keyword evidence="3" id="KW-0808">Transferase</keyword>
<dbReference type="EC" id="2.7.11.1" evidence="1"/>
<comment type="catalytic activity">
    <reaction evidence="7">
        <text>L-threonyl-[protein] + ATP = O-phospho-L-threonyl-[protein] + ADP + H(+)</text>
        <dbReference type="Rhea" id="RHEA:46608"/>
        <dbReference type="Rhea" id="RHEA-COMP:11060"/>
        <dbReference type="Rhea" id="RHEA-COMP:11605"/>
        <dbReference type="ChEBI" id="CHEBI:15378"/>
        <dbReference type="ChEBI" id="CHEBI:30013"/>
        <dbReference type="ChEBI" id="CHEBI:30616"/>
        <dbReference type="ChEBI" id="CHEBI:61977"/>
        <dbReference type="ChEBI" id="CHEBI:456216"/>
        <dbReference type="EC" id="2.7.11.1"/>
    </reaction>
</comment>
<dbReference type="Pfam" id="PF00069">
    <property type="entry name" value="Pkinase"/>
    <property type="match status" value="1"/>
</dbReference>
<evidence type="ECO:0000313" key="11">
    <source>
        <dbReference type="Proteomes" id="UP000683925"/>
    </source>
</evidence>
<keyword evidence="5" id="KW-0418">Kinase</keyword>
<name>A0A8S1VQG9_PAROT</name>
<evidence type="ECO:0000256" key="1">
    <source>
        <dbReference type="ARBA" id="ARBA00012513"/>
    </source>
</evidence>
<dbReference type="AlphaFoldDB" id="A0A8S1VQG9"/>
<organism evidence="10 11">
    <name type="scientific">Paramecium octaurelia</name>
    <dbReference type="NCBI Taxonomy" id="43137"/>
    <lineage>
        <taxon>Eukaryota</taxon>
        <taxon>Sar</taxon>
        <taxon>Alveolata</taxon>
        <taxon>Ciliophora</taxon>
        <taxon>Intramacronucleata</taxon>
        <taxon>Oligohymenophorea</taxon>
        <taxon>Peniculida</taxon>
        <taxon>Parameciidae</taxon>
        <taxon>Paramecium</taxon>
    </lineage>
</organism>
<dbReference type="PANTHER" id="PTHR43895:SF32">
    <property type="entry name" value="SERINE_THREONINE-PROTEIN KINASE CHK1"/>
    <property type="match status" value="1"/>
</dbReference>
<comment type="catalytic activity">
    <reaction evidence="8">
        <text>L-seryl-[protein] + ATP = O-phospho-L-seryl-[protein] + ADP + H(+)</text>
        <dbReference type="Rhea" id="RHEA:17989"/>
        <dbReference type="Rhea" id="RHEA-COMP:9863"/>
        <dbReference type="Rhea" id="RHEA-COMP:11604"/>
        <dbReference type="ChEBI" id="CHEBI:15378"/>
        <dbReference type="ChEBI" id="CHEBI:29999"/>
        <dbReference type="ChEBI" id="CHEBI:30616"/>
        <dbReference type="ChEBI" id="CHEBI:83421"/>
        <dbReference type="ChEBI" id="CHEBI:456216"/>
        <dbReference type="EC" id="2.7.11.1"/>
    </reaction>
</comment>
<dbReference type="PANTHER" id="PTHR43895">
    <property type="entry name" value="CALCIUM/CALMODULIN-DEPENDENT PROTEIN KINASE KINASE-RELATED"/>
    <property type="match status" value="1"/>
</dbReference>
<dbReference type="InterPro" id="IPR000719">
    <property type="entry name" value="Prot_kinase_dom"/>
</dbReference>